<accession>A0A6M1THL5</accession>
<reference evidence="1 2" key="1">
    <citation type="submission" date="2020-02" db="EMBL/GenBank/DDBJ databases">
        <title>Aliifodinibius halophilus 2W32, complete genome.</title>
        <authorList>
            <person name="Li Y."/>
            <person name="Wu S."/>
        </authorList>
    </citation>
    <scope>NUCLEOTIDE SEQUENCE [LARGE SCALE GENOMIC DNA]</scope>
    <source>
        <strain evidence="1 2">2W32</strain>
    </source>
</reference>
<dbReference type="RefSeq" id="WP_165271448.1">
    <property type="nucleotide sequence ID" value="NZ_JAALLS010000043.1"/>
</dbReference>
<dbReference type="AlphaFoldDB" id="A0A6M1THL5"/>
<evidence type="ECO:0000313" key="1">
    <source>
        <dbReference type="EMBL" id="NGP90224.1"/>
    </source>
</evidence>
<keyword evidence="2" id="KW-1185">Reference proteome</keyword>
<comment type="caution">
    <text evidence="1">The sequence shown here is derived from an EMBL/GenBank/DDBJ whole genome shotgun (WGS) entry which is preliminary data.</text>
</comment>
<gene>
    <name evidence="1" type="ORF">G3569_17830</name>
</gene>
<organism evidence="1 2">
    <name type="scientific">Fodinibius halophilus</name>
    <dbReference type="NCBI Taxonomy" id="1736908"/>
    <lineage>
        <taxon>Bacteria</taxon>
        <taxon>Pseudomonadati</taxon>
        <taxon>Balneolota</taxon>
        <taxon>Balneolia</taxon>
        <taxon>Balneolales</taxon>
        <taxon>Balneolaceae</taxon>
        <taxon>Fodinibius</taxon>
    </lineage>
</organism>
<protein>
    <submittedName>
        <fullName evidence="1">Uncharacterized protein</fullName>
    </submittedName>
</protein>
<dbReference type="EMBL" id="JAALLS010000043">
    <property type="protein sequence ID" value="NGP90224.1"/>
    <property type="molecule type" value="Genomic_DNA"/>
</dbReference>
<proteinExistence type="predicted"/>
<name>A0A6M1THL5_9BACT</name>
<dbReference type="Proteomes" id="UP000479132">
    <property type="component" value="Unassembled WGS sequence"/>
</dbReference>
<sequence>MINTVLEPAVAINFFASLKTDSPFFKRDVLNIILLNKEIHTLFGGSGNFKFLPIKQVDIDIISTFENPDYQWVPGDLNTSRVNLLKYSFDNDLWFTPYLHEYNIEDYLIDVSNTHPDCLNHAKKSLLINNLVDFYCFFEFPDIENSLSDELLSEIGNFKESNFYEAFADGLIKISENLDGHYHLTDENIRFLRKSLTKLEGRIVEITKQENLVKVDIDALLGDGLSILSSGILPGLPLGTLKELFEKISNIREFKETPELRFCLALSILKKTIASNVEDSDISTCPICKISIAEIEQLNEEQCHELLHNSVGEKCIKHSVSYLDGRKKHRLIGKGLLKFMKQ</sequence>
<evidence type="ECO:0000313" key="2">
    <source>
        <dbReference type="Proteomes" id="UP000479132"/>
    </source>
</evidence>